<keyword evidence="1" id="KW-0472">Membrane</keyword>
<dbReference type="AlphaFoldDB" id="A0AAN9EY64"/>
<evidence type="ECO:0000313" key="2">
    <source>
        <dbReference type="EMBL" id="KAK7264766.1"/>
    </source>
</evidence>
<comment type="caution">
    <text evidence="2">The sequence shown here is derived from an EMBL/GenBank/DDBJ whole genome shotgun (WGS) entry which is preliminary data.</text>
</comment>
<gene>
    <name evidence="2" type="ORF">RJT34_32376</name>
</gene>
<keyword evidence="3" id="KW-1185">Reference proteome</keyword>
<dbReference type="Proteomes" id="UP001359559">
    <property type="component" value="Unassembled WGS sequence"/>
</dbReference>
<keyword evidence="1" id="KW-1133">Transmembrane helix</keyword>
<feature type="transmembrane region" description="Helical" evidence="1">
    <location>
        <begin position="21"/>
        <end position="43"/>
    </location>
</feature>
<evidence type="ECO:0000256" key="1">
    <source>
        <dbReference type="SAM" id="Phobius"/>
    </source>
</evidence>
<keyword evidence="1" id="KW-0812">Transmembrane</keyword>
<protein>
    <submittedName>
        <fullName evidence="2">Uncharacterized protein</fullName>
    </submittedName>
</protein>
<sequence>MVFLLVTHFHSMMLYLRFLELLYFFEIFIVLSFGMCCSPWLSAKNQGKQIRRKNYIRVVCFCLNRKENKYTIKGLN</sequence>
<reference evidence="2 3" key="1">
    <citation type="submission" date="2024-01" db="EMBL/GenBank/DDBJ databases">
        <title>The genomes of 5 underutilized Papilionoideae crops provide insights into root nodulation and disease resistance.</title>
        <authorList>
            <person name="Yuan L."/>
        </authorList>
    </citation>
    <scope>NUCLEOTIDE SEQUENCE [LARGE SCALE GENOMIC DNA]</scope>
    <source>
        <strain evidence="2">LY-2023</strain>
        <tissue evidence="2">Leaf</tissue>
    </source>
</reference>
<proteinExistence type="predicted"/>
<name>A0AAN9EY64_CLITE</name>
<organism evidence="2 3">
    <name type="scientific">Clitoria ternatea</name>
    <name type="common">Butterfly pea</name>
    <dbReference type="NCBI Taxonomy" id="43366"/>
    <lineage>
        <taxon>Eukaryota</taxon>
        <taxon>Viridiplantae</taxon>
        <taxon>Streptophyta</taxon>
        <taxon>Embryophyta</taxon>
        <taxon>Tracheophyta</taxon>
        <taxon>Spermatophyta</taxon>
        <taxon>Magnoliopsida</taxon>
        <taxon>eudicotyledons</taxon>
        <taxon>Gunneridae</taxon>
        <taxon>Pentapetalae</taxon>
        <taxon>rosids</taxon>
        <taxon>fabids</taxon>
        <taxon>Fabales</taxon>
        <taxon>Fabaceae</taxon>
        <taxon>Papilionoideae</taxon>
        <taxon>50 kb inversion clade</taxon>
        <taxon>NPAAA clade</taxon>
        <taxon>indigoferoid/millettioid clade</taxon>
        <taxon>Phaseoleae</taxon>
        <taxon>Clitoria</taxon>
    </lineage>
</organism>
<dbReference type="EMBL" id="JAYKXN010000008">
    <property type="protein sequence ID" value="KAK7264766.1"/>
    <property type="molecule type" value="Genomic_DNA"/>
</dbReference>
<accession>A0AAN9EY64</accession>
<evidence type="ECO:0000313" key="3">
    <source>
        <dbReference type="Proteomes" id="UP001359559"/>
    </source>
</evidence>